<keyword evidence="3" id="KW-1185">Reference proteome</keyword>
<organism evidence="2 3">
    <name type="scientific">Trichodelitschia bisporula</name>
    <dbReference type="NCBI Taxonomy" id="703511"/>
    <lineage>
        <taxon>Eukaryota</taxon>
        <taxon>Fungi</taxon>
        <taxon>Dikarya</taxon>
        <taxon>Ascomycota</taxon>
        <taxon>Pezizomycotina</taxon>
        <taxon>Dothideomycetes</taxon>
        <taxon>Dothideomycetes incertae sedis</taxon>
        <taxon>Phaeotrichales</taxon>
        <taxon>Phaeotrichaceae</taxon>
        <taxon>Trichodelitschia</taxon>
    </lineage>
</organism>
<dbReference type="GO" id="GO:0005737">
    <property type="term" value="C:cytoplasm"/>
    <property type="evidence" value="ECO:0007669"/>
    <property type="project" value="TreeGrafter"/>
</dbReference>
<evidence type="ECO:0000313" key="3">
    <source>
        <dbReference type="Proteomes" id="UP000799640"/>
    </source>
</evidence>
<dbReference type="OrthoDB" id="2011986at2759"/>
<dbReference type="Pfam" id="PF10303">
    <property type="entry name" value="DUF2408"/>
    <property type="match status" value="2"/>
</dbReference>
<dbReference type="Proteomes" id="UP000799640">
    <property type="component" value="Unassembled WGS sequence"/>
</dbReference>
<evidence type="ECO:0000256" key="1">
    <source>
        <dbReference type="SAM" id="MobiDB-lite"/>
    </source>
</evidence>
<gene>
    <name evidence="2" type="ORF">EJ06DRAFT_583034</name>
</gene>
<proteinExistence type="predicted"/>
<name>A0A6G1HSL2_9PEZI</name>
<dbReference type="PANTHER" id="PTHR28086:SF1">
    <property type="entry name" value="CU(2+) SUPPRESSING AND BLEOMYCIN SENSITIVE PROTEIN 1"/>
    <property type="match status" value="1"/>
</dbReference>
<reference evidence="2" key="1">
    <citation type="journal article" date="2020" name="Stud. Mycol.">
        <title>101 Dothideomycetes genomes: a test case for predicting lifestyles and emergence of pathogens.</title>
        <authorList>
            <person name="Haridas S."/>
            <person name="Albert R."/>
            <person name="Binder M."/>
            <person name="Bloem J."/>
            <person name="Labutti K."/>
            <person name="Salamov A."/>
            <person name="Andreopoulos B."/>
            <person name="Baker S."/>
            <person name="Barry K."/>
            <person name="Bills G."/>
            <person name="Bluhm B."/>
            <person name="Cannon C."/>
            <person name="Castanera R."/>
            <person name="Culley D."/>
            <person name="Daum C."/>
            <person name="Ezra D."/>
            <person name="Gonzalez J."/>
            <person name="Henrissat B."/>
            <person name="Kuo A."/>
            <person name="Liang C."/>
            <person name="Lipzen A."/>
            <person name="Lutzoni F."/>
            <person name="Magnuson J."/>
            <person name="Mondo S."/>
            <person name="Nolan M."/>
            <person name="Ohm R."/>
            <person name="Pangilinan J."/>
            <person name="Park H.-J."/>
            <person name="Ramirez L."/>
            <person name="Alfaro M."/>
            <person name="Sun H."/>
            <person name="Tritt A."/>
            <person name="Yoshinaga Y."/>
            <person name="Zwiers L.-H."/>
            <person name="Turgeon B."/>
            <person name="Goodwin S."/>
            <person name="Spatafora J."/>
            <person name="Crous P."/>
            <person name="Grigoriev I."/>
        </authorList>
    </citation>
    <scope>NUCLEOTIDE SEQUENCE</scope>
    <source>
        <strain evidence="2">CBS 262.69</strain>
    </source>
</reference>
<dbReference type="GO" id="GO:0005634">
    <property type="term" value="C:nucleus"/>
    <property type="evidence" value="ECO:0007669"/>
    <property type="project" value="TreeGrafter"/>
</dbReference>
<accession>A0A6G1HSL2</accession>
<dbReference type="PANTHER" id="PTHR28086">
    <property type="entry name" value="UPF0662 PROTEIN YPL260W"/>
    <property type="match status" value="1"/>
</dbReference>
<dbReference type="InterPro" id="IPR018810">
    <property type="entry name" value="UPF0662"/>
</dbReference>
<dbReference type="EMBL" id="ML996698">
    <property type="protein sequence ID" value="KAF2399053.1"/>
    <property type="molecule type" value="Genomic_DNA"/>
</dbReference>
<feature type="region of interest" description="Disordered" evidence="1">
    <location>
        <begin position="457"/>
        <end position="478"/>
    </location>
</feature>
<evidence type="ECO:0000313" key="2">
    <source>
        <dbReference type="EMBL" id="KAF2399053.1"/>
    </source>
</evidence>
<protein>
    <submittedName>
        <fullName evidence="2">Uncharacterized protein</fullName>
    </submittedName>
</protein>
<sequence>MTDSPRLRLPLPSGEEGIHAALLETRMRLELLKTDRTSYVKSEDVLELYHGVMEQVHALNRIRADRRGEQNRVDVVLDDCFQLISLAFMTIGKNNEAPAIYSVVSTIKRLLDHLTEAAFYSNKDLESITRHLDDFRKTISRGRNRHDPEFTTLLEARIGVCHEILAKLRKVLSQLTPELTPLYEQLVSILRSLSAANTRSRFPKEDVAAMRQNLQDIKEKFPVICADDNRSLEERYAEKVHQAEGLESASAEQLVSDLLTRCLLWIEIIQQQPGKINESFRPTYSKLLKIRNDLESRSLLQAWSLRETDLYDYQRRLDAIDQERTPDGNFLDPEGNPADIQTQRTLLYLLRKSYALIYHLLTSSEPVSEALLPIYNQLKTLKRCLEEVYRAGGVSSPRELYPYNMKLTSIDNMRVDGKFMIGADIPDGQAALTQLLEECFEIMFKLRETADEAEERAEAGAEEPTIGGVNSGGQHISV</sequence>
<dbReference type="AlphaFoldDB" id="A0A6G1HSL2"/>